<dbReference type="EMBL" id="HBUE01308007">
    <property type="protein sequence ID" value="CAG6581999.1"/>
    <property type="molecule type" value="Transcribed_RNA"/>
</dbReference>
<evidence type="ECO:0000313" key="2">
    <source>
        <dbReference type="EMBL" id="CAG6581999.1"/>
    </source>
</evidence>
<name>A0A8D8JY37_CULPI</name>
<organism evidence="2">
    <name type="scientific">Culex pipiens</name>
    <name type="common">House mosquito</name>
    <dbReference type="NCBI Taxonomy" id="7175"/>
    <lineage>
        <taxon>Eukaryota</taxon>
        <taxon>Metazoa</taxon>
        <taxon>Ecdysozoa</taxon>
        <taxon>Arthropoda</taxon>
        <taxon>Hexapoda</taxon>
        <taxon>Insecta</taxon>
        <taxon>Pterygota</taxon>
        <taxon>Neoptera</taxon>
        <taxon>Endopterygota</taxon>
        <taxon>Diptera</taxon>
        <taxon>Nematocera</taxon>
        <taxon>Culicoidea</taxon>
        <taxon>Culicidae</taxon>
        <taxon>Culicinae</taxon>
        <taxon>Culicini</taxon>
        <taxon>Culex</taxon>
        <taxon>Culex</taxon>
    </lineage>
</organism>
<dbReference type="AlphaFoldDB" id="A0A8D8JY37"/>
<feature type="region of interest" description="Disordered" evidence="1">
    <location>
        <begin position="1"/>
        <end position="24"/>
    </location>
</feature>
<dbReference type="EMBL" id="HBUE01201827">
    <property type="protein sequence ID" value="CAG6530190.1"/>
    <property type="molecule type" value="Transcribed_RNA"/>
</dbReference>
<evidence type="ECO:0000256" key="1">
    <source>
        <dbReference type="SAM" id="MobiDB-lite"/>
    </source>
</evidence>
<proteinExistence type="predicted"/>
<feature type="compositionally biased region" description="Polar residues" evidence="1">
    <location>
        <begin position="12"/>
        <end position="24"/>
    </location>
</feature>
<protein>
    <submittedName>
        <fullName evidence="2">(northern house mosquito) hypothetical protein</fullName>
    </submittedName>
</protein>
<feature type="region of interest" description="Disordered" evidence="1">
    <location>
        <begin position="41"/>
        <end position="92"/>
    </location>
</feature>
<feature type="compositionally biased region" description="Basic and acidic residues" evidence="1">
    <location>
        <begin position="44"/>
        <end position="54"/>
    </location>
</feature>
<reference evidence="2" key="1">
    <citation type="submission" date="2021-05" db="EMBL/GenBank/DDBJ databases">
        <authorList>
            <person name="Alioto T."/>
            <person name="Alioto T."/>
            <person name="Gomez Garrido J."/>
        </authorList>
    </citation>
    <scope>NUCLEOTIDE SEQUENCE</scope>
</reference>
<sequence length="130" mass="15135">MRQPYASLPWDKTSQNPDRANSSGRCRNIIQQMSRMQQNIYESSRLRSAHEKTSKRQRRSLPVQGMRTEHANEVYARQPHLNAPAPPPKSGRKFHLCQVRQRLSQLEFIVPPCYIAQKDNQKLSLQVQVV</sequence>
<accession>A0A8D8JY37</accession>